<dbReference type="AlphaFoldDB" id="A0A5B8RJ00"/>
<proteinExistence type="predicted"/>
<reference evidence="1" key="1">
    <citation type="submission" date="2019-06" db="EMBL/GenBank/DDBJ databases">
        <authorList>
            <person name="Murdoch R.W."/>
            <person name="Fathepure B."/>
        </authorList>
    </citation>
    <scope>NUCLEOTIDE SEQUENCE</scope>
</reference>
<sequence>MKNCEVALSTAWVRAIDSVPRSLSSPLSASFSMGSRVGLRCISSVNPPPWITNPGMTRWKIVPS</sequence>
<name>A0A5B8RJ00_9ZZZZ</name>
<accession>A0A5B8RJ00</accession>
<organism evidence="1">
    <name type="scientific">uncultured organism</name>
    <dbReference type="NCBI Taxonomy" id="155900"/>
    <lineage>
        <taxon>unclassified sequences</taxon>
        <taxon>environmental samples</taxon>
    </lineage>
</organism>
<evidence type="ECO:0000313" key="1">
    <source>
        <dbReference type="EMBL" id="QEA07988.1"/>
    </source>
</evidence>
<gene>
    <name evidence="1" type="ORF">KBTEX_04354</name>
</gene>
<dbReference type="EMBL" id="MN079567">
    <property type="protein sequence ID" value="QEA07988.1"/>
    <property type="molecule type" value="Genomic_DNA"/>
</dbReference>
<protein>
    <submittedName>
        <fullName evidence="1">Uncharacterized protein</fullName>
    </submittedName>
</protein>